<accession>A0ABP3X0M3</accession>
<dbReference type="PANTHER" id="PTHR42836">
    <property type="entry name" value="7-CARBOXY-7-DEAZAGUANINE SYNTHASE"/>
    <property type="match status" value="1"/>
</dbReference>
<sequence>MLNFTAENIVFLEVPDEVSLAFTISGCNLRCKGCHSSESWDQNNGLALSQSYFLQRLQKYQGLISCVLFLGGEWQLSALLPLLKMAKSRQLHTCLYTGRDDVSSTLKDQLTYLKTGRWQQEFGGLESPITNQRLIDLRTGDCLNHRFIRT</sequence>
<gene>
    <name evidence="7" type="ORF">GCM10009114_32220</name>
</gene>
<dbReference type="NCBIfam" id="TIGR02826">
    <property type="entry name" value="RNR_activ_nrdG3"/>
    <property type="match status" value="1"/>
</dbReference>
<comment type="caution">
    <text evidence="7">The sequence shown here is derived from an EMBL/GenBank/DDBJ whole genome shotgun (WGS) entry which is preliminary data.</text>
</comment>
<protein>
    <submittedName>
        <fullName evidence="7">Uncharacterized protein</fullName>
    </submittedName>
</protein>
<evidence type="ECO:0000256" key="6">
    <source>
        <dbReference type="ARBA" id="ARBA00023014"/>
    </source>
</evidence>
<dbReference type="InterPro" id="IPR014191">
    <property type="entry name" value="Anaer_RNR_activator"/>
</dbReference>
<dbReference type="EMBL" id="BAAAFD010000011">
    <property type="protein sequence ID" value="GAA0859294.1"/>
    <property type="molecule type" value="Genomic_DNA"/>
</dbReference>
<name>A0ABP3X0M3_9ALTE</name>
<dbReference type="Gene3D" id="3.20.20.70">
    <property type="entry name" value="Aldolase class I"/>
    <property type="match status" value="1"/>
</dbReference>
<keyword evidence="4" id="KW-0479">Metal-binding</keyword>
<proteinExistence type="predicted"/>
<dbReference type="SUPFAM" id="SSF102114">
    <property type="entry name" value="Radical SAM enzymes"/>
    <property type="match status" value="1"/>
</dbReference>
<evidence type="ECO:0000256" key="2">
    <source>
        <dbReference type="ARBA" id="ARBA00022485"/>
    </source>
</evidence>
<dbReference type="InterPro" id="IPR058240">
    <property type="entry name" value="rSAM_sf"/>
</dbReference>
<dbReference type="Pfam" id="PF13353">
    <property type="entry name" value="Fer4_12"/>
    <property type="match status" value="1"/>
</dbReference>
<dbReference type="Proteomes" id="UP001500359">
    <property type="component" value="Unassembled WGS sequence"/>
</dbReference>
<evidence type="ECO:0000313" key="7">
    <source>
        <dbReference type="EMBL" id="GAA0859294.1"/>
    </source>
</evidence>
<dbReference type="InterPro" id="IPR007197">
    <property type="entry name" value="rSAM"/>
</dbReference>
<keyword evidence="2" id="KW-0004">4Fe-4S</keyword>
<evidence type="ECO:0000256" key="1">
    <source>
        <dbReference type="ARBA" id="ARBA00001966"/>
    </source>
</evidence>
<comment type="cofactor">
    <cofactor evidence="1">
        <name>[4Fe-4S] cluster</name>
        <dbReference type="ChEBI" id="CHEBI:49883"/>
    </cofactor>
</comment>
<keyword evidence="5" id="KW-0408">Iron</keyword>
<evidence type="ECO:0000256" key="5">
    <source>
        <dbReference type="ARBA" id="ARBA00023004"/>
    </source>
</evidence>
<evidence type="ECO:0000313" key="8">
    <source>
        <dbReference type="Proteomes" id="UP001500359"/>
    </source>
</evidence>
<reference evidence="8" key="1">
    <citation type="journal article" date="2019" name="Int. J. Syst. Evol. Microbiol.">
        <title>The Global Catalogue of Microorganisms (GCM) 10K type strain sequencing project: providing services to taxonomists for standard genome sequencing and annotation.</title>
        <authorList>
            <consortium name="The Broad Institute Genomics Platform"/>
            <consortium name="The Broad Institute Genome Sequencing Center for Infectious Disease"/>
            <person name="Wu L."/>
            <person name="Ma J."/>
        </authorList>
    </citation>
    <scope>NUCLEOTIDE SEQUENCE [LARGE SCALE GENOMIC DNA]</scope>
    <source>
        <strain evidence="8">JCM 15896</strain>
    </source>
</reference>
<evidence type="ECO:0000256" key="3">
    <source>
        <dbReference type="ARBA" id="ARBA00022691"/>
    </source>
</evidence>
<dbReference type="InterPro" id="IPR013785">
    <property type="entry name" value="Aldolase_TIM"/>
</dbReference>
<dbReference type="RefSeq" id="WP_343861843.1">
    <property type="nucleotide sequence ID" value="NZ_BAAAFD010000011.1"/>
</dbReference>
<keyword evidence="6" id="KW-0411">Iron-sulfur</keyword>
<organism evidence="7 8">
    <name type="scientific">Aliiglaciecola litoralis</name>
    <dbReference type="NCBI Taxonomy" id="582857"/>
    <lineage>
        <taxon>Bacteria</taxon>
        <taxon>Pseudomonadati</taxon>
        <taxon>Pseudomonadota</taxon>
        <taxon>Gammaproteobacteria</taxon>
        <taxon>Alteromonadales</taxon>
        <taxon>Alteromonadaceae</taxon>
        <taxon>Aliiglaciecola</taxon>
    </lineage>
</organism>
<dbReference type="SFLD" id="SFLDS00029">
    <property type="entry name" value="Radical_SAM"/>
    <property type="match status" value="1"/>
</dbReference>
<keyword evidence="8" id="KW-1185">Reference proteome</keyword>
<evidence type="ECO:0000256" key="4">
    <source>
        <dbReference type="ARBA" id="ARBA00022723"/>
    </source>
</evidence>
<keyword evidence="3" id="KW-0949">S-adenosyl-L-methionine</keyword>
<dbReference type="PANTHER" id="PTHR42836:SF1">
    <property type="entry name" value="7-CARBOXY-7-DEAZAGUANINE SYNTHASE"/>
    <property type="match status" value="1"/>
</dbReference>